<reference evidence="2" key="1">
    <citation type="journal article" date="2011" name="Nature">
        <title>Genome sequence and analysis of the tuber crop potato.</title>
        <authorList>
            <consortium name="The Potato Genome Sequencing Consortium"/>
        </authorList>
    </citation>
    <scope>NUCLEOTIDE SEQUENCE [LARGE SCALE GENOMIC DNA]</scope>
    <source>
        <strain evidence="2">cv. DM1-3 516 R44</strain>
    </source>
</reference>
<dbReference type="Gramene" id="PGSC0003DMT400004765">
    <property type="protein sequence ID" value="PGSC0003DMT400004765"/>
    <property type="gene ID" value="PGSC0003DMG400001887"/>
</dbReference>
<evidence type="ECO:0000313" key="1">
    <source>
        <dbReference type="EnsemblPlants" id="PGSC0003DMT400004766"/>
    </source>
</evidence>
<keyword evidence="2" id="KW-1185">Reference proteome</keyword>
<name>M0ZNX4_SOLTU</name>
<protein>
    <submittedName>
        <fullName evidence="1">TLD family protein</fullName>
    </submittedName>
</protein>
<accession>M0ZNX4</accession>
<gene>
    <name evidence="1" type="primary">LOC102586632</name>
</gene>
<dbReference type="HOGENOM" id="CLU_2872068_0_0_1"/>
<proteinExistence type="predicted"/>
<dbReference type="Gramene" id="PGSC0003DMT400004766">
    <property type="protein sequence ID" value="PGSC0003DMT400004766"/>
    <property type="gene ID" value="PGSC0003DMG400001887"/>
</dbReference>
<evidence type="ECO:0000313" key="2">
    <source>
        <dbReference type="Proteomes" id="UP000011115"/>
    </source>
</evidence>
<reference evidence="1" key="2">
    <citation type="submission" date="2015-06" db="UniProtKB">
        <authorList>
            <consortium name="EnsemblPlants"/>
        </authorList>
    </citation>
    <scope>IDENTIFICATION</scope>
    <source>
        <strain evidence="1">DM1-3 516 R44</strain>
    </source>
</reference>
<sequence>MGICICFQVRRDGFDFANRDTWNLPLVNTAFSCLPSRLNDCFCLDAHGCAQHHTECRIGFVHIF</sequence>
<dbReference type="ExpressionAtlas" id="M0ZNX4">
    <property type="expression patterns" value="baseline"/>
</dbReference>
<dbReference type="AlphaFoldDB" id="M0ZNX4"/>
<dbReference type="EnsemblPlants" id="PGSC0003DMT400004766">
    <property type="protein sequence ID" value="PGSC0003DMT400004766"/>
    <property type="gene ID" value="PGSC0003DMG400001887"/>
</dbReference>
<dbReference type="EnsemblPlants" id="PGSC0003DMT400004765">
    <property type="protein sequence ID" value="PGSC0003DMT400004765"/>
    <property type="gene ID" value="PGSC0003DMG400001887"/>
</dbReference>
<organism evidence="1 2">
    <name type="scientific">Solanum tuberosum</name>
    <name type="common">Potato</name>
    <dbReference type="NCBI Taxonomy" id="4113"/>
    <lineage>
        <taxon>Eukaryota</taxon>
        <taxon>Viridiplantae</taxon>
        <taxon>Streptophyta</taxon>
        <taxon>Embryophyta</taxon>
        <taxon>Tracheophyta</taxon>
        <taxon>Spermatophyta</taxon>
        <taxon>Magnoliopsida</taxon>
        <taxon>eudicotyledons</taxon>
        <taxon>Gunneridae</taxon>
        <taxon>Pentapetalae</taxon>
        <taxon>asterids</taxon>
        <taxon>lamiids</taxon>
        <taxon>Solanales</taxon>
        <taxon>Solanaceae</taxon>
        <taxon>Solanoideae</taxon>
        <taxon>Solaneae</taxon>
        <taxon>Solanum</taxon>
    </lineage>
</organism>
<dbReference type="Proteomes" id="UP000011115">
    <property type="component" value="Unassembled WGS sequence"/>
</dbReference>
<dbReference type="OrthoDB" id="26679at2759"/>